<keyword evidence="3" id="KW-1185">Reference proteome</keyword>
<evidence type="ECO:0000256" key="1">
    <source>
        <dbReference type="SAM" id="Phobius"/>
    </source>
</evidence>
<proteinExistence type="predicted"/>
<dbReference type="Proteomes" id="UP000245380">
    <property type="component" value="Unassembled WGS sequence"/>
</dbReference>
<keyword evidence="1" id="KW-1133">Transmembrane helix</keyword>
<gene>
    <name evidence="2" type="ORF">BM613_00975</name>
</gene>
<keyword evidence="1" id="KW-0812">Transmembrane</keyword>
<name>A0A2U3DBS0_SULT2</name>
<evidence type="ECO:0000313" key="2">
    <source>
        <dbReference type="EMBL" id="PWI58702.1"/>
    </source>
</evidence>
<reference evidence="2 3" key="1">
    <citation type="submission" date="2016-11" db="EMBL/GenBank/DDBJ databases">
        <title>Comparative genomics of Acidibacillus ferroxidans species.</title>
        <authorList>
            <person name="Oliveira G."/>
            <person name="Nunes G."/>
            <person name="Oliveira R."/>
            <person name="Araujo F."/>
            <person name="Salim A."/>
            <person name="Scholte L."/>
            <person name="Morais D."/>
            <person name="Nancucheo I."/>
            <person name="Johnson D.B."/>
            <person name="Grail B."/>
            <person name="Bittencourt J."/>
            <person name="Valadares R."/>
        </authorList>
    </citation>
    <scope>NUCLEOTIDE SEQUENCE [LARGE SCALE GENOMIC DNA]</scope>
    <source>
        <strain evidence="2 3">Y002</strain>
    </source>
</reference>
<dbReference type="OrthoDB" id="2990190at2"/>
<keyword evidence="1" id="KW-0472">Membrane</keyword>
<sequence length="160" mass="18253">MDRHVYSLGRQILLYIRWAIVGLILFTLALGLVGFAAQWGEFLFHPGLFLSNYRKMTEDIFSLLLVYEILDLIRTLSPNRLMDVILTVLARKILLAINDEHLVVEVGAICVILIVRLLWTRYGGLPEESAAFGGSHIKFKKISDMCSKTSYKQETNHRGE</sequence>
<dbReference type="EMBL" id="MPDK01000002">
    <property type="protein sequence ID" value="PWI58702.1"/>
    <property type="molecule type" value="Genomic_DNA"/>
</dbReference>
<organism evidence="2 3">
    <name type="scientific">Sulfoacidibacillus thermotolerans</name>
    <name type="common">Acidibacillus sulfuroxidans</name>
    <dbReference type="NCBI Taxonomy" id="1765684"/>
    <lineage>
        <taxon>Bacteria</taxon>
        <taxon>Bacillati</taxon>
        <taxon>Bacillota</taxon>
        <taxon>Bacilli</taxon>
        <taxon>Bacillales</taxon>
        <taxon>Alicyclobacillaceae</taxon>
        <taxon>Sulfoacidibacillus</taxon>
    </lineage>
</organism>
<dbReference type="AlphaFoldDB" id="A0A2U3DBS0"/>
<evidence type="ECO:0000313" key="3">
    <source>
        <dbReference type="Proteomes" id="UP000245380"/>
    </source>
</evidence>
<protein>
    <submittedName>
        <fullName evidence="2">Uncharacterized protein</fullName>
    </submittedName>
</protein>
<comment type="caution">
    <text evidence="2">The sequence shown here is derived from an EMBL/GenBank/DDBJ whole genome shotgun (WGS) entry which is preliminary data.</text>
</comment>
<dbReference type="RefSeq" id="WP_109429294.1">
    <property type="nucleotide sequence ID" value="NZ_MPDK01000002.1"/>
</dbReference>
<accession>A0A2U3DBS0</accession>
<feature type="transmembrane region" description="Helical" evidence="1">
    <location>
        <begin position="12"/>
        <end position="40"/>
    </location>
</feature>